<feature type="domain" description="ChrB N-terminal" evidence="2">
    <location>
        <begin position="18"/>
        <end position="148"/>
    </location>
</feature>
<comment type="caution">
    <text evidence="3">The sequence shown here is derived from an EMBL/GenBank/DDBJ whole genome shotgun (WGS) entry which is preliminary data.</text>
</comment>
<dbReference type="EMBL" id="QAON01000006">
    <property type="protein sequence ID" value="PTQ89633.1"/>
    <property type="molecule type" value="Genomic_DNA"/>
</dbReference>
<dbReference type="OrthoDB" id="511992at2"/>
<evidence type="ECO:0008006" key="5">
    <source>
        <dbReference type="Google" id="ProtNLM"/>
    </source>
</evidence>
<dbReference type="Proteomes" id="UP000244223">
    <property type="component" value="Unassembled WGS sequence"/>
</dbReference>
<evidence type="ECO:0000259" key="2">
    <source>
        <dbReference type="Pfam" id="PF20229"/>
    </source>
</evidence>
<dbReference type="Pfam" id="PF20229">
    <property type="entry name" value="ChrB_N"/>
    <property type="match status" value="1"/>
</dbReference>
<accession>A0A2T5J013</accession>
<gene>
    <name evidence="3" type="ORF">C8N29_106165</name>
</gene>
<dbReference type="AlphaFoldDB" id="A0A2T5J013"/>
<dbReference type="Pfam" id="PF09828">
    <property type="entry name" value="ChrB_C"/>
    <property type="match status" value="1"/>
</dbReference>
<dbReference type="RefSeq" id="WP_107865587.1">
    <property type="nucleotide sequence ID" value="NZ_QAON01000006.1"/>
</dbReference>
<evidence type="ECO:0000313" key="3">
    <source>
        <dbReference type="EMBL" id="PTQ89633.1"/>
    </source>
</evidence>
<proteinExistence type="predicted"/>
<reference evidence="3 4" key="1">
    <citation type="submission" date="2018-04" db="EMBL/GenBank/DDBJ databases">
        <title>Genomic Encyclopedia of Archaeal and Bacterial Type Strains, Phase II (KMG-II): from individual species to whole genera.</title>
        <authorList>
            <person name="Goeker M."/>
        </authorList>
    </citation>
    <scope>NUCLEOTIDE SEQUENCE [LARGE SCALE GENOMIC DNA]</scope>
    <source>
        <strain evidence="3 4">DSM 5822</strain>
    </source>
</reference>
<keyword evidence="4" id="KW-1185">Reference proteome</keyword>
<feature type="domain" description="ChrB C-terminal" evidence="1">
    <location>
        <begin position="176"/>
        <end position="301"/>
    </location>
</feature>
<name>A0A2T5J013_9GAMM</name>
<protein>
    <recommendedName>
        <fullName evidence="5">Chromate resistance exported protein</fullName>
    </recommendedName>
</protein>
<evidence type="ECO:0000313" key="4">
    <source>
        <dbReference type="Proteomes" id="UP000244223"/>
    </source>
</evidence>
<dbReference type="InterPro" id="IPR018634">
    <property type="entry name" value="ChrB_C"/>
</dbReference>
<sequence>MNWILLVLSLSTASATARMRAWRALKTEGAAVLRDGAYLLPASQQADIALQAIAKDVRDHDGIAYVLPTSGDIELFAALFDRTEEWQTLLKEITSLQTQLLTQFNVDVLKQTRKLRKNFSQLVAIDFFPTEAQNQVASVLQDLEQAVAKASSPDEPQALSNTIAPLLRSDFNQKIWATRARPWVDRLASAWLICRFIDTNASFLWLASLNDCPADAIGFDFDGAYFSHVGHKVTFETLLASFSLETPALQRLAQLVHFLDVGGVQPPEAEGIEKVLAGLRESIQDDDQLLTTACQLFDGLLISFNKV</sequence>
<evidence type="ECO:0000259" key="1">
    <source>
        <dbReference type="Pfam" id="PF09828"/>
    </source>
</evidence>
<organism evidence="3 4">
    <name type="scientific">Agitococcus lubricus</name>
    <dbReference type="NCBI Taxonomy" id="1077255"/>
    <lineage>
        <taxon>Bacteria</taxon>
        <taxon>Pseudomonadati</taxon>
        <taxon>Pseudomonadota</taxon>
        <taxon>Gammaproteobacteria</taxon>
        <taxon>Moraxellales</taxon>
        <taxon>Moraxellaceae</taxon>
        <taxon>Agitococcus</taxon>
    </lineage>
</organism>
<dbReference type="InterPro" id="IPR046858">
    <property type="entry name" value="ChrB_N"/>
</dbReference>